<keyword evidence="4 7" id="KW-0012">Acyltransferase</keyword>
<dbReference type="InterPro" id="IPR020613">
    <property type="entry name" value="Thiolase_CS"/>
</dbReference>
<dbReference type="Proteomes" id="UP000518605">
    <property type="component" value="Unassembled WGS sequence"/>
</dbReference>
<keyword evidence="11" id="KW-1185">Reference proteome</keyword>
<dbReference type="InterPro" id="IPR020615">
    <property type="entry name" value="Thiolase_acyl_enz_int_AS"/>
</dbReference>
<dbReference type="AlphaFoldDB" id="A0A7W5C5F7"/>
<protein>
    <recommendedName>
        <fullName evidence="2">acetyl-CoA C-acetyltransferase</fullName>
        <ecNumber evidence="2">2.3.1.9</ecNumber>
    </recommendedName>
    <alternativeName>
        <fullName evidence="5">Acetoacetyl-CoA thiolase</fullName>
    </alternativeName>
</protein>
<keyword evidence="3 7" id="KW-0808">Transferase</keyword>
<dbReference type="InterPro" id="IPR002155">
    <property type="entry name" value="Thiolase"/>
</dbReference>
<dbReference type="PANTHER" id="PTHR18919:SF107">
    <property type="entry name" value="ACETYL-COA ACETYLTRANSFERASE, CYTOSOLIC"/>
    <property type="match status" value="1"/>
</dbReference>
<dbReference type="NCBIfam" id="NF006086">
    <property type="entry name" value="PRK08235.1"/>
    <property type="match status" value="1"/>
</dbReference>
<dbReference type="InterPro" id="IPR020616">
    <property type="entry name" value="Thiolase_N"/>
</dbReference>
<evidence type="ECO:0000256" key="5">
    <source>
        <dbReference type="ARBA" id="ARBA00030755"/>
    </source>
</evidence>
<dbReference type="PANTHER" id="PTHR18919">
    <property type="entry name" value="ACETYL-COA C-ACYLTRANSFERASE"/>
    <property type="match status" value="1"/>
</dbReference>
<evidence type="ECO:0000259" key="9">
    <source>
        <dbReference type="Pfam" id="PF02803"/>
    </source>
</evidence>
<organism evidence="10 11">
    <name type="scientific">Paenibacillus endophyticus</name>
    <dbReference type="NCBI Taxonomy" id="1294268"/>
    <lineage>
        <taxon>Bacteria</taxon>
        <taxon>Bacillati</taxon>
        <taxon>Bacillota</taxon>
        <taxon>Bacilli</taxon>
        <taxon>Bacillales</taxon>
        <taxon>Paenibacillaceae</taxon>
        <taxon>Paenibacillus</taxon>
    </lineage>
</organism>
<dbReference type="CDD" id="cd00751">
    <property type="entry name" value="thiolase"/>
    <property type="match status" value="1"/>
</dbReference>
<dbReference type="GO" id="GO:0003985">
    <property type="term" value="F:acetyl-CoA C-acetyltransferase activity"/>
    <property type="evidence" value="ECO:0007669"/>
    <property type="project" value="UniProtKB-EC"/>
</dbReference>
<evidence type="ECO:0000256" key="7">
    <source>
        <dbReference type="RuleBase" id="RU003557"/>
    </source>
</evidence>
<evidence type="ECO:0000313" key="11">
    <source>
        <dbReference type="Proteomes" id="UP000518605"/>
    </source>
</evidence>
<dbReference type="InterPro" id="IPR020610">
    <property type="entry name" value="Thiolase_AS"/>
</dbReference>
<dbReference type="PROSITE" id="PS00737">
    <property type="entry name" value="THIOLASE_2"/>
    <property type="match status" value="1"/>
</dbReference>
<evidence type="ECO:0000256" key="1">
    <source>
        <dbReference type="ARBA" id="ARBA00010982"/>
    </source>
</evidence>
<feature type="domain" description="Thiolase C-terminal" evidence="9">
    <location>
        <begin position="267"/>
        <end position="387"/>
    </location>
</feature>
<dbReference type="PROSITE" id="PS00099">
    <property type="entry name" value="THIOLASE_3"/>
    <property type="match status" value="1"/>
</dbReference>
<comment type="similarity">
    <text evidence="1 7">Belongs to the thiolase-like superfamily. Thiolase family.</text>
</comment>
<dbReference type="NCBIfam" id="TIGR01930">
    <property type="entry name" value="AcCoA-C-Actrans"/>
    <property type="match status" value="1"/>
</dbReference>
<name>A0A7W5C5F7_9BACL</name>
<dbReference type="PIRSF" id="PIRSF000429">
    <property type="entry name" value="Ac-CoA_Ac_transf"/>
    <property type="match status" value="1"/>
</dbReference>
<reference evidence="10 11" key="1">
    <citation type="submission" date="2020-08" db="EMBL/GenBank/DDBJ databases">
        <title>Genomic Encyclopedia of Type Strains, Phase III (KMG-III): the genomes of soil and plant-associated and newly described type strains.</title>
        <authorList>
            <person name="Whitman W."/>
        </authorList>
    </citation>
    <scope>NUCLEOTIDE SEQUENCE [LARGE SCALE GENOMIC DNA]</scope>
    <source>
        <strain evidence="10 11">CECT 8234</strain>
    </source>
</reference>
<evidence type="ECO:0000256" key="6">
    <source>
        <dbReference type="PIRSR" id="PIRSR000429-1"/>
    </source>
</evidence>
<accession>A0A7W5C5F7</accession>
<dbReference type="InterPro" id="IPR020617">
    <property type="entry name" value="Thiolase_C"/>
</dbReference>
<evidence type="ECO:0000313" key="10">
    <source>
        <dbReference type="EMBL" id="MBB3151505.1"/>
    </source>
</evidence>
<sequence>MAHAVIVGGKRTPFGKLGGTFKNVDGVQLGASAIRGSMQQCKLASAEIDGIIMGMVLQAGNGQNPARQAAIRAGLDWSIQADTINKVCASGMRAITLAEQLIRAGDAEVMIAGGMESMSQTPFAARIARWGNKLGHAELTDLMIHDGLLCPFHDVLMAVHGNQAAAEYGISRTEQDEWALRSHARACSAMDAGLLAEEIEAFATLGSVMIDQDECPRRDTSARKLAMLQSIAGAYGTITAGNAPGVNDGAASLVLMSAEAAARKGCKPLARIAAHASIGTRAPHLAAAPALAIQKLLHKQSLSLKDIDLFEVNEAFAAVPLICGDILGWDDGKVNVAGGAIALGHPIGASGARIVLTLMHQLRRRGGGLGIAAICSGGAQGDAILIEVR</sequence>
<evidence type="ECO:0000256" key="3">
    <source>
        <dbReference type="ARBA" id="ARBA00022679"/>
    </source>
</evidence>
<evidence type="ECO:0000256" key="2">
    <source>
        <dbReference type="ARBA" id="ARBA00012705"/>
    </source>
</evidence>
<dbReference type="PROSITE" id="PS00098">
    <property type="entry name" value="THIOLASE_1"/>
    <property type="match status" value="1"/>
</dbReference>
<dbReference type="EC" id="2.3.1.9" evidence="2"/>
<dbReference type="Pfam" id="PF02803">
    <property type="entry name" value="Thiolase_C"/>
    <property type="match status" value="1"/>
</dbReference>
<evidence type="ECO:0000259" key="8">
    <source>
        <dbReference type="Pfam" id="PF00108"/>
    </source>
</evidence>
<dbReference type="SUPFAM" id="SSF53901">
    <property type="entry name" value="Thiolase-like"/>
    <property type="match status" value="2"/>
</dbReference>
<dbReference type="Pfam" id="PF00108">
    <property type="entry name" value="Thiolase_N"/>
    <property type="match status" value="1"/>
</dbReference>
<dbReference type="Gene3D" id="3.40.47.10">
    <property type="match status" value="2"/>
</dbReference>
<evidence type="ECO:0000256" key="4">
    <source>
        <dbReference type="ARBA" id="ARBA00023315"/>
    </source>
</evidence>
<dbReference type="EMBL" id="JACHXW010000004">
    <property type="protein sequence ID" value="MBB3151505.1"/>
    <property type="molecule type" value="Genomic_DNA"/>
</dbReference>
<gene>
    <name evidence="10" type="ORF">FHS16_001551</name>
</gene>
<feature type="domain" description="Thiolase N-terminal" evidence="8">
    <location>
        <begin position="5"/>
        <end position="258"/>
    </location>
</feature>
<dbReference type="RefSeq" id="WP_183560572.1">
    <property type="nucleotide sequence ID" value="NZ_CBCSLB010000011.1"/>
</dbReference>
<feature type="active site" description="Proton acceptor" evidence="6">
    <location>
        <position position="345"/>
    </location>
</feature>
<feature type="active site" description="Acyl-thioester intermediate" evidence="6">
    <location>
        <position position="88"/>
    </location>
</feature>
<feature type="active site" description="Proton acceptor" evidence="6">
    <location>
        <position position="375"/>
    </location>
</feature>
<dbReference type="InterPro" id="IPR016039">
    <property type="entry name" value="Thiolase-like"/>
</dbReference>
<proteinExistence type="inferred from homology"/>
<comment type="caution">
    <text evidence="10">The sequence shown here is derived from an EMBL/GenBank/DDBJ whole genome shotgun (WGS) entry which is preliminary data.</text>
</comment>